<dbReference type="SUPFAM" id="SSF46589">
    <property type="entry name" value="tRNA-binding arm"/>
    <property type="match status" value="1"/>
</dbReference>
<dbReference type="Gene3D" id="3.90.740.10">
    <property type="entry name" value="Valyl/Leucyl/Isoleucyl-tRNA synthetase, editing domain"/>
    <property type="match status" value="1"/>
</dbReference>
<dbReference type="GO" id="GO:0005829">
    <property type="term" value="C:cytosol"/>
    <property type="evidence" value="ECO:0007669"/>
    <property type="project" value="TreeGrafter"/>
</dbReference>
<keyword evidence="5 12" id="KW-0547">Nucleotide-binding</keyword>
<keyword evidence="6 12" id="KW-0067">ATP-binding</keyword>
<evidence type="ECO:0000256" key="2">
    <source>
        <dbReference type="ARBA" id="ARBA00011245"/>
    </source>
</evidence>
<evidence type="ECO:0000256" key="3">
    <source>
        <dbReference type="ARBA" id="ARBA00022490"/>
    </source>
</evidence>
<keyword evidence="7 12" id="KW-0648">Protein biosynthesis</keyword>
<protein>
    <recommendedName>
        <fullName evidence="12">Valine--tRNA ligase</fullName>
        <ecNumber evidence="12">6.1.1.9</ecNumber>
    </recommendedName>
    <alternativeName>
        <fullName evidence="12">Valyl-tRNA synthetase</fullName>
        <shortName evidence="12">ValRS</shortName>
    </alternativeName>
</protein>
<dbReference type="Gene3D" id="1.10.287.380">
    <property type="entry name" value="Valyl-tRNA synthetase, C-terminal domain"/>
    <property type="match status" value="1"/>
</dbReference>
<comment type="function">
    <text evidence="12">Catalyzes the attachment of valine to tRNA(Val). As ValRS can inadvertently accommodate and process structurally similar amino acids such as threonine, to avoid such errors, it has a 'posttransfer' editing activity that hydrolyzes mischarged Thr-tRNA(Val) in a tRNA-dependent manner.</text>
</comment>
<evidence type="ECO:0000259" key="15">
    <source>
        <dbReference type="Pfam" id="PF08264"/>
    </source>
</evidence>
<dbReference type="GO" id="GO:0006438">
    <property type="term" value="P:valyl-tRNA aminoacylation"/>
    <property type="evidence" value="ECO:0007669"/>
    <property type="project" value="UniProtKB-UniRule"/>
</dbReference>
<evidence type="ECO:0000256" key="13">
    <source>
        <dbReference type="SAM" id="MobiDB-lite"/>
    </source>
</evidence>
<dbReference type="Pfam" id="PF10458">
    <property type="entry name" value="Val_tRNA-synt_C"/>
    <property type="match status" value="1"/>
</dbReference>
<comment type="similarity">
    <text evidence="11 12">Belongs to the class-I aminoacyl-tRNA synthetase family. ValS type 1 subfamily.</text>
</comment>
<keyword evidence="8 12" id="KW-0175">Coiled coil</keyword>
<dbReference type="EMBL" id="JAERWL010000009">
    <property type="protein sequence ID" value="MBM9477091.1"/>
    <property type="molecule type" value="Genomic_DNA"/>
</dbReference>
<dbReference type="Proteomes" id="UP000663801">
    <property type="component" value="Unassembled WGS sequence"/>
</dbReference>
<dbReference type="SUPFAM" id="SSF52374">
    <property type="entry name" value="Nucleotidylyl transferase"/>
    <property type="match status" value="1"/>
</dbReference>
<dbReference type="InterPro" id="IPR001412">
    <property type="entry name" value="aa-tRNA-synth_I_CS"/>
</dbReference>
<comment type="subunit">
    <text evidence="2 12">Monomer.</text>
</comment>
<evidence type="ECO:0000259" key="14">
    <source>
        <dbReference type="Pfam" id="PF00133"/>
    </source>
</evidence>
<dbReference type="EC" id="6.1.1.9" evidence="12"/>
<evidence type="ECO:0000313" key="18">
    <source>
        <dbReference type="Proteomes" id="UP000663801"/>
    </source>
</evidence>
<dbReference type="InterPro" id="IPR002303">
    <property type="entry name" value="Valyl-tRNA_ligase"/>
</dbReference>
<dbReference type="InterPro" id="IPR014729">
    <property type="entry name" value="Rossmann-like_a/b/a_fold"/>
</dbReference>
<evidence type="ECO:0000256" key="1">
    <source>
        <dbReference type="ARBA" id="ARBA00004496"/>
    </source>
</evidence>
<dbReference type="InterPro" id="IPR037118">
    <property type="entry name" value="Val-tRNA_synth_C_sf"/>
</dbReference>
<evidence type="ECO:0000256" key="11">
    <source>
        <dbReference type="ARBA" id="ARBA00060830"/>
    </source>
</evidence>
<keyword evidence="3 12" id="KW-0963">Cytoplasm</keyword>
<accession>A0A939C3I4</accession>
<sequence>MTRRAAGPARRAFHPRGRQVHPPGTAAPADGQRGVTPVAAGAGHSGVARSVRDGPGRSGPPPRLHPVTTPPEDQDRPSRALPAQYDPAAVEVALYQQWREAGYFAADPARVLSGERQPFSIVLPPPNVTGNLHVGHALDHTLMDVLARWHRMSGDEVLWLPGMDHAGIATQAVVEKQLAADGKTRHDLGREAFVQRVWDWKAESGGAILGQMARLGDSVDWDRERFTLDEGLSAAVQTIFKKLYDDGLIYQAERIINWSPVGRTALSDIEVDHFEVDGELVSIRYGGSGPDDPEIVVATTRVETMLGDTAIAVHPDDERYAHLVGSTVVLPLVDRRIPIVGDAHVDPAFGTGAVKVTPAHDPNDFEIGRRHDLPMISIFTVDARVEGTGTRFDGMDRFDARREVREELRAQGRIVAEKRPYRHSVGHSSRTDEPIEPRLSTQWFVKVAPLAQAAADAVREGRTDISPPELAARYFDWVDNMHDWTISRQLWWGHRIPVWYGPDGEVRCVGPDEEPPGDGWTQDPDVLDTWFSSGLWPFSTMGWPGRTDTLKAFYPTSVLVTGYDILFFWVARMMMFGTYAFAGELENAVPFRTVALHGLVRDQFGKKMSKSKGNVVDPLAWIELYGADALRLTLARGANPGADQAIAEEWVKGSRNFCTKLFNATRFAQANGAVVTGTPCRAEDLGPADRWILGRLDAVVEQTGALLAEFQFGKAAEALYHFAWDEVCDWYLELSKVALQTGTPEQARATREALGEVLDTLLRLLHPFTPFVTETLWTALTGGESLVIAAWPQVSPRGQEPAADRWVQDVQGVTTEVRRLKADQKILPTKPVPAAPWAVDPSRRWDGELQAAVRFLTRLTDPEDGYVATIAVPVRTSSGTVTVELDTSGVIDVAAEIARATKDLQAAEKEVAEAERKLGNENFVQRAKPEAVEKIRQRLAQAQDDVTRLTARLAELGGGAA</sequence>
<comment type="catalytic activity">
    <reaction evidence="10 12">
        <text>tRNA(Val) + L-valine + ATP = L-valyl-tRNA(Val) + AMP + diphosphate</text>
        <dbReference type="Rhea" id="RHEA:10704"/>
        <dbReference type="Rhea" id="RHEA-COMP:9672"/>
        <dbReference type="Rhea" id="RHEA-COMP:9708"/>
        <dbReference type="ChEBI" id="CHEBI:30616"/>
        <dbReference type="ChEBI" id="CHEBI:33019"/>
        <dbReference type="ChEBI" id="CHEBI:57762"/>
        <dbReference type="ChEBI" id="CHEBI:78442"/>
        <dbReference type="ChEBI" id="CHEBI:78537"/>
        <dbReference type="ChEBI" id="CHEBI:456215"/>
        <dbReference type="EC" id="6.1.1.9"/>
    </reaction>
</comment>
<dbReference type="NCBIfam" id="TIGR00422">
    <property type="entry name" value="valS"/>
    <property type="match status" value="1"/>
</dbReference>
<dbReference type="InterPro" id="IPR009008">
    <property type="entry name" value="Val/Leu/Ile-tRNA-synth_edit"/>
</dbReference>
<name>A0A939C3I4_9ACTN</name>
<dbReference type="HAMAP" id="MF_02004">
    <property type="entry name" value="Val_tRNA_synth_type1"/>
    <property type="match status" value="1"/>
</dbReference>
<dbReference type="GO" id="GO:0005524">
    <property type="term" value="F:ATP binding"/>
    <property type="evidence" value="ECO:0007669"/>
    <property type="project" value="UniProtKB-UniRule"/>
</dbReference>
<keyword evidence="9 12" id="KW-0030">Aminoacyl-tRNA synthetase</keyword>
<proteinExistence type="inferred from homology"/>
<evidence type="ECO:0000256" key="7">
    <source>
        <dbReference type="ARBA" id="ARBA00022917"/>
    </source>
</evidence>
<keyword evidence="18" id="KW-1185">Reference proteome</keyword>
<reference evidence="17" key="1">
    <citation type="submission" date="2021-01" db="EMBL/GenBank/DDBJ databases">
        <title>KCTC 19127 draft genome.</title>
        <authorList>
            <person name="An D."/>
        </authorList>
    </citation>
    <scope>NUCLEOTIDE SEQUENCE</scope>
    <source>
        <strain evidence="17">KCTC 19127</strain>
    </source>
</reference>
<feature type="coiled-coil region" evidence="12">
    <location>
        <begin position="890"/>
        <end position="952"/>
    </location>
</feature>
<dbReference type="InterPro" id="IPR010978">
    <property type="entry name" value="tRNA-bd_arm"/>
</dbReference>
<comment type="domain">
    <text evidence="12">ValRS has two distinct active sites: one for aminoacylation and one for editing. The misactivated threonine is translocated from the active site to the editing site.</text>
</comment>
<dbReference type="SUPFAM" id="SSF47323">
    <property type="entry name" value="Anticodon-binding domain of a subclass of class I aminoacyl-tRNA synthetases"/>
    <property type="match status" value="1"/>
</dbReference>
<evidence type="ECO:0000256" key="4">
    <source>
        <dbReference type="ARBA" id="ARBA00022598"/>
    </source>
</evidence>
<dbReference type="FunFam" id="3.40.50.620:FF:000098">
    <property type="entry name" value="Valine--tRNA ligase"/>
    <property type="match status" value="1"/>
</dbReference>
<dbReference type="InterPro" id="IPR033705">
    <property type="entry name" value="Anticodon_Ia_Val"/>
</dbReference>
<evidence type="ECO:0000256" key="5">
    <source>
        <dbReference type="ARBA" id="ARBA00022741"/>
    </source>
</evidence>
<dbReference type="InterPro" id="IPR009080">
    <property type="entry name" value="tRNAsynth_Ia_anticodon-bd"/>
</dbReference>
<evidence type="ECO:0000259" key="16">
    <source>
        <dbReference type="Pfam" id="PF10458"/>
    </source>
</evidence>
<feature type="domain" description="Aminoacyl-tRNA synthetase class Ia" evidence="14">
    <location>
        <begin position="519"/>
        <end position="644"/>
    </location>
</feature>
<dbReference type="FunFam" id="1.10.287.380:FF:000001">
    <property type="entry name" value="Valine--tRNA ligase"/>
    <property type="match status" value="1"/>
</dbReference>
<dbReference type="GO" id="GO:0004832">
    <property type="term" value="F:valine-tRNA ligase activity"/>
    <property type="evidence" value="ECO:0007669"/>
    <property type="project" value="UniProtKB-UniRule"/>
</dbReference>
<comment type="caution">
    <text evidence="17">The sequence shown here is derived from an EMBL/GenBank/DDBJ whole genome shotgun (WGS) entry which is preliminary data.</text>
</comment>
<feature type="domain" description="Valyl-tRNA synthetase tRNA-binding arm" evidence="16">
    <location>
        <begin position="892"/>
        <end position="957"/>
    </location>
</feature>
<dbReference type="InterPro" id="IPR013155">
    <property type="entry name" value="M/V/L/I-tRNA-synth_anticd-bd"/>
</dbReference>
<evidence type="ECO:0000256" key="9">
    <source>
        <dbReference type="ARBA" id="ARBA00023146"/>
    </source>
</evidence>
<comment type="domain">
    <text evidence="12">The C-terminal coiled-coil domain is crucial for aminoacylation activity.</text>
</comment>
<dbReference type="CDD" id="cd07962">
    <property type="entry name" value="Anticodon_Ia_Val"/>
    <property type="match status" value="1"/>
</dbReference>
<feature type="short sequence motif" description="'HIGH' region" evidence="12">
    <location>
        <begin position="126"/>
        <end position="136"/>
    </location>
</feature>
<dbReference type="Pfam" id="PF08264">
    <property type="entry name" value="Anticodon_1"/>
    <property type="match status" value="1"/>
</dbReference>
<dbReference type="PANTHER" id="PTHR11946">
    <property type="entry name" value="VALYL-TRNA SYNTHETASES"/>
    <property type="match status" value="1"/>
</dbReference>
<dbReference type="Gene3D" id="3.40.50.620">
    <property type="entry name" value="HUPs"/>
    <property type="match status" value="2"/>
</dbReference>
<dbReference type="InterPro" id="IPR019499">
    <property type="entry name" value="Val-tRNA_synth_tRNA-bd"/>
</dbReference>
<feature type="binding site" evidence="12">
    <location>
        <position position="610"/>
    </location>
    <ligand>
        <name>ATP</name>
        <dbReference type="ChEBI" id="CHEBI:30616"/>
    </ligand>
</feature>
<feature type="domain" description="Methionyl/Valyl/Leucyl/Isoleucyl-tRNA synthetase anticodon-binding" evidence="15">
    <location>
        <begin position="689"/>
        <end position="832"/>
    </location>
</feature>
<evidence type="ECO:0000256" key="6">
    <source>
        <dbReference type="ARBA" id="ARBA00022840"/>
    </source>
</evidence>
<dbReference type="AlphaFoldDB" id="A0A939C3I4"/>
<evidence type="ECO:0000256" key="8">
    <source>
        <dbReference type="ARBA" id="ARBA00023054"/>
    </source>
</evidence>
<dbReference type="InterPro" id="IPR002300">
    <property type="entry name" value="aa-tRNA-synth_Ia"/>
</dbReference>
<dbReference type="GO" id="GO:0002161">
    <property type="term" value="F:aminoacyl-tRNA deacylase activity"/>
    <property type="evidence" value="ECO:0007669"/>
    <property type="project" value="InterPro"/>
</dbReference>
<dbReference type="Pfam" id="PF00133">
    <property type="entry name" value="tRNA-synt_1"/>
    <property type="match status" value="2"/>
</dbReference>
<feature type="domain" description="Aminoacyl-tRNA synthetase class Ia" evidence="14">
    <location>
        <begin position="94"/>
        <end position="508"/>
    </location>
</feature>
<dbReference type="Gene3D" id="1.10.730.10">
    <property type="entry name" value="Isoleucyl-tRNA Synthetase, Domain 1"/>
    <property type="match status" value="1"/>
</dbReference>
<feature type="short sequence motif" description="'KMSKS' region" evidence="12">
    <location>
        <begin position="607"/>
        <end position="611"/>
    </location>
</feature>
<evidence type="ECO:0000256" key="10">
    <source>
        <dbReference type="ARBA" id="ARBA00047552"/>
    </source>
</evidence>
<feature type="region of interest" description="Disordered" evidence="13">
    <location>
        <begin position="1"/>
        <end position="80"/>
    </location>
</feature>
<evidence type="ECO:0000313" key="17">
    <source>
        <dbReference type="EMBL" id="MBM9477091.1"/>
    </source>
</evidence>
<organism evidence="17 18">
    <name type="scientific">Nakamurella flavida</name>
    <dbReference type="NCBI Taxonomy" id="363630"/>
    <lineage>
        <taxon>Bacteria</taxon>
        <taxon>Bacillati</taxon>
        <taxon>Actinomycetota</taxon>
        <taxon>Actinomycetes</taxon>
        <taxon>Nakamurellales</taxon>
        <taxon>Nakamurellaceae</taxon>
        <taxon>Nakamurella</taxon>
    </lineage>
</organism>
<comment type="subcellular location">
    <subcellularLocation>
        <location evidence="1 12">Cytoplasm</location>
    </subcellularLocation>
</comment>
<dbReference type="SUPFAM" id="SSF50677">
    <property type="entry name" value="ValRS/IleRS/LeuRS editing domain"/>
    <property type="match status" value="1"/>
</dbReference>
<dbReference type="FunFam" id="3.40.50.620:FF:000032">
    <property type="entry name" value="Valine--tRNA ligase"/>
    <property type="match status" value="1"/>
</dbReference>
<keyword evidence="4 12" id="KW-0436">Ligase</keyword>
<evidence type="ECO:0000256" key="12">
    <source>
        <dbReference type="HAMAP-Rule" id="MF_02004"/>
    </source>
</evidence>
<dbReference type="NCBIfam" id="NF004349">
    <property type="entry name" value="PRK05729.1"/>
    <property type="match status" value="1"/>
</dbReference>
<dbReference type="PROSITE" id="PS00178">
    <property type="entry name" value="AA_TRNA_LIGASE_I"/>
    <property type="match status" value="1"/>
</dbReference>
<gene>
    <name evidence="12" type="primary">valS</name>
    <name evidence="17" type="ORF">JL107_11590</name>
</gene>
<dbReference type="CDD" id="cd00817">
    <property type="entry name" value="ValRS_core"/>
    <property type="match status" value="1"/>
</dbReference>
<dbReference type="FunFam" id="3.90.740.10:FF:000005">
    <property type="entry name" value="Valine--tRNA ligase, mitochondrial"/>
    <property type="match status" value="1"/>
</dbReference>
<dbReference type="PRINTS" id="PR00986">
    <property type="entry name" value="TRNASYNTHVAL"/>
</dbReference>
<dbReference type="PANTHER" id="PTHR11946:SF93">
    <property type="entry name" value="VALINE--TRNA LIGASE, CHLOROPLASTIC_MITOCHONDRIAL 2"/>
    <property type="match status" value="1"/>
</dbReference>